<dbReference type="RefSeq" id="WP_183409455.1">
    <property type="nucleotide sequence ID" value="NZ_JACHWY010000001.1"/>
</dbReference>
<dbReference type="InterPro" id="IPR051531">
    <property type="entry name" value="N-acetyltransferase"/>
</dbReference>
<gene>
    <name evidence="5" type="ORF">FHR99_001021</name>
</gene>
<keyword evidence="6" id="KW-1185">Reference proteome</keyword>
<protein>
    <submittedName>
        <fullName evidence="5">RimJ/RimL family protein N-acetyltransferase</fullName>
    </submittedName>
</protein>
<sequence>MITLRAFRSDDEKQLVSLANNPRVTRFLRDQFPRPYTRRDAQYWIDEGSSSREGQHFCISLHGECIGSIGVFWGKREYRYSGEVGYWLGEPFWGMGYASEALSQFTDWLEQDSLLERFYAMVVPENVSSCRVLEKCGYECEGRARRSIYRDGQWQDELIYAKLRAAERRKPMD</sequence>
<reference evidence="5 6" key="1">
    <citation type="submission" date="2020-08" db="EMBL/GenBank/DDBJ databases">
        <title>Genomic Encyclopedia of Type Strains, Phase III (KMG-III): the genomes of soil and plant-associated and newly described type strains.</title>
        <authorList>
            <person name="Whitman W."/>
        </authorList>
    </citation>
    <scope>NUCLEOTIDE SEQUENCE [LARGE SCALE GENOMIC DNA]</scope>
    <source>
        <strain evidence="5 6">CECT 8654</strain>
    </source>
</reference>
<organism evidence="5 6">
    <name type="scientific">Litorivivens lipolytica</name>
    <dbReference type="NCBI Taxonomy" id="1524264"/>
    <lineage>
        <taxon>Bacteria</taxon>
        <taxon>Pseudomonadati</taxon>
        <taxon>Pseudomonadota</taxon>
        <taxon>Gammaproteobacteria</taxon>
        <taxon>Litorivivens</taxon>
    </lineage>
</organism>
<dbReference type="PROSITE" id="PS51186">
    <property type="entry name" value="GNAT"/>
    <property type="match status" value="1"/>
</dbReference>
<dbReference type="GO" id="GO:0016747">
    <property type="term" value="F:acyltransferase activity, transferring groups other than amino-acyl groups"/>
    <property type="evidence" value="ECO:0007669"/>
    <property type="project" value="InterPro"/>
</dbReference>
<dbReference type="Pfam" id="PF13302">
    <property type="entry name" value="Acetyltransf_3"/>
    <property type="match status" value="1"/>
</dbReference>
<dbReference type="EMBL" id="JACHWY010000001">
    <property type="protein sequence ID" value="MBB3046785.1"/>
    <property type="molecule type" value="Genomic_DNA"/>
</dbReference>
<dbReference type="SUPFAM" id="SSF55729">
    <property type="entry name" value="Acyl-CoA N-acyltransferases (Nat)"/>
    <property type="match status" value="1"/>
</dbReference>
<dbReference type="Gene3D" id="3.40.630.30">
    <property type="match status" value="1"/>
</dbReference>
<name>A0A7W4W3R7_9GAMM</name>
<evidence type="ECO:0000259" key="4">
    <source>
        <dbReference type="PROSITE" id="PS51186"/>
    </source>
</evidence>
<proteinExistence type="inferred from homology"/>
<evidence type="ECO:0000313" key="6">
    <source>
        <dbReference type="Proteomes" id="UP000537130"/>
    </source>
</evidence>
<evidence type="ECO:0000256" key="2">
    <source>
        <dbReference type="ARBA" id="ARBA00023315"/>
    </source>
</evidence>
<evidence type="ECO:0000256" key="3">
    <source>
        <dbReference type="ARBA" id="ARBA00038502"/>
    </source>
</evidence>
<evidence type="ECO:0000256" key="1">
    <source>
        <dbReference type="ARBA" id="ARBA00022679"/>
    </source>
</evidence>
<comment type="similarity">
    <text evidence="3">Belongs to the acetyltransferase family. RimJ subfamily.</text>
</comment>
<dbReference type="AlphaFoldDB" id="A0A7W4W3R7"/>
<dbReference type="Proteomes" id="UP000537130">
    <property type="component" value="Unassembled WGS sequence"/>
</dbReference>
<keyword evidence="1 5" id="KW-0808">Transferase</keyword>
<accession>A0A7W4W3R7</accession>
<evidence type="ECO:0000313" key="5">
    <source>
        <dbReference type="EMBL" id="MBB3046785.1"/>
    </source>
</evidence>
<comment type="caution">
    <text evidence="5">The sequence shown here is derived from an EMBL/GenBank/DDBJ whole genome shotgun (WGS) entry which is preliminary data.</text>
</comment>
<feature type="domain" description="N-acetyltransferase" evidence="4">
    <location>
        <begin position="2"/>
        <end position="165"/>
    </location>
</feature>
<dbReference type="PANTHER" id="PTHR43792">
    <property type="entry name" value="GNAT FAMILY, PUTATIVE (AFU_ORTHOLOGUE AFUA_3G00765)-RELATED-RELATED"/>
    <property type="match status" value="1"/>
</dbReference>
<dbReference type="InterPro" id="IPR000182">
    <property type="entry name" value="GNAT_dom"/>
</dbReference>
<dbReference type="InterPro" id="IPR016181">
    <property type="entry name" value="Acyl_CoA_acyltransferase"/>
</dbReference>
<keyword evidence="2" id="KW-0012">Acyltransferase</keyword>
<dbReference type="PANTHER" id="PTHR43792:SF8">
    <property type="entry name" value="[RIBOSOMAL PROTEIN US5]-ALANINE N-ACETYLTRANSFERASE"/>
    <property type="match status" value="1"/>
</dbReference>